<dbReference type="AlphaFoldDB" id="A0A0M8MBS9"/>
<dbReference type="Proteomes" id="UP000037755">
    <property type="component" value="Unassembled WGS sequence"/>
</dbReference>
<accession>A0A0M8MBS9</accession>
<protein>
    <submittedName>
        <fullName evidence="1">Calpastatin</fullName>
    </submittedName>
</protein>
<dbReference type="SUPFAM" id="SSF140736">
    <property type="entry name" value="Rv1873-like"/>
    <property type="match status" value="1"/>
</dbReference>
<dbReference type="EMBL" id="LIYD01000005">
    <property type="protein sequence ID" value="KOS05434.1"/>
    <property type="molecule type" value="Genomic_DNA"/>
</dbReference>
<keyword evidence="2" id="KW-1185">Reference proteome</keyword>
<dbReference type="InterPro" id="IPR014937">
    <property type="entry name" value="DUF1810"/>
</dbReference>
<dbReference type="Pfam" id="PF08837">
    <property type="entry name" value="DUF1810"/>
    <property type="match status" value="1"/>
</dbReference>
<proteinExistence type="predicted"/>
<dbReference type="InterPro" id="IPR036287">
    <property type="entry name" value="Rv1873-like_sf"/>
</dbReference>
<dbReference type="PIRSF" id="PIRSF008546">
    <property type="entry name" value="UCP008546"/>
    <property type="match status" value="1"/>
</dbReference>
<organism evidence="1 2">
    <name type="scientific">Flavobacterium akiainvivens</name>
    <dbReference type="NCBI Taxonomy" id="1202724"/>
    <lineage>
        <taxon>Bacteria</taxon>
        <taxon>Pseudomonadati</taxon>
        <taxon>Bacteroidota</taxon>
        <taxon>Flavobacteriia</taxon>
        <taxon>Flavobacteriales</taxon>
        <taxon>Flavobacteriaceae</taxon>
        <taxon>Flavobacterium</taxon>
    </lineage>
</organism>
<gene>
    <name evidence="1" type="ORF">AM493_04870</name>
</gene>
<sequence>MGLERFTDAQRDVYSQALEEIESGKKRTHWMWFIFPQLKGLGNSPMANHYAISDIEEATQYLNHPVLGKRLIEITKALLGLHDTTASAIFGYPDDLKLHSSMTLFGQVQNTDPVFQETIDRYFQGRPDSNTLELLKYY</sequence>
<dbReference type="OrthoDB" id="9801870at2"/>
<dbReference type="Gene3D" id="1.25.40.380">
    <property type="entry name" value="Protein of unknown function DUF1810"/>
    <property type="match status" value="1"/>
</dbReference>
<evidence type="ECO:0000313" key="2">
    <source>
        <dbReference type="Proteomes" id="UP000037755"/>
    </source>
</evidence>
<comment type="caution">
    <text evidence="1">The sequence shown here is derived from an EMBL/GenBank/DDBJ whole genome shotgun (WGS) entry which is preliminary data.</text>
</comment>
<reference evidence="1 2" key="1">
    <citation type="submission" date="2015-08" db="EMBL/GenBank/DDBJ databases">
        <title>Whole genome sequence of Flavobacterium akiainvivens IK-1T, from decaying Wikstroemia oahuensis, an endemic Hawaiian shrub.</title>
        <authorList>
            <person name="Wan X."/>
            <person name="Hou S."/>
            <person name="Saito J."/>
            <person name="Donachie S."/>
        </authorList>
    </citation>
    <scope>NUCLEOTIDE SEQUENCE [LARGE SCALE GENOMIC DNA]</scope>
    <source>
        <strain evidence="1 2">IK-1</strain>
    </source>
</reference>
<name>A0A0M8MBS9_9FLAO</name>
<dbReference type="STRING" id="1202724.AM493_04870"/>
<dbReference type="PATRIC" id="fig|1202724.3.peg.1008"/>
<evidence type="ECO:0000313" key="1">
    <source>
        <dbReference type="EMBL" id="KOS05434.1"/>
    </source>
</evidence>
<dbReference type="RefSeq" id="WP_054406628.1">
    <property type="nucleotide sequence ID" value="NZ_FOYA01000003.1"/>
</dbReference>